<sequence length="434" mass="48396">MTQENIAWSITDELKLIKGLKDNYSFAALSSVIGKDVEEIQRKCIAMDLYIAVCENIDDLSQITLVPNHQVGIACLGKTMTGIYRELTEMGWAPQVWRGGQSLRSPEWWASRPALAFRYNDDADEPTRRTIHLLNNGKPWTPEDVGILMAALSQRPSKDALTQVLMRSMSNVIQQLSIMGLVHVGTAEDSSEAKVWVCPAIQSRILSKMRYFDVLPLLQTGWLIDGMQLIAPTWWSEATQITDLVPGSWPLKISAATDTSTPVSNNEHMLAAANLLKSVNAKRQAIATTDPQPAPKTDKLTEPEALNPSSSDEKRQSSSPREKGRNGKLWFSGNYKFLFTLLGEHHSPDVIAKKMDRTAGAVCSRIQLIGLTRYVKSDVEGEKGKVCIVREVSIDTLRKQPDFVKDHLIGAGWTEKGNFLISPDWWLKYPHTLG</sequence>
<evidence type="ECO:0000256" key="1">
    <source>
        <dbReference type="SAM" id="MobiDB-lite"/>
    </source>
</evidence>
<keyword evidence="2" id="KW-0614">Plasmid</keyword>
<gene>
    <name evidence="2" type="ORF">MNY72_17120</name>
</gene>
<name>A0A9Q8V5N9_9GAMM</name>
<feature type="compositionally biased region" description="Basic and acidic residues" evidence="1">
    <location>
        <begin position="311"/>
        <end position="325"/>
    </location>
</feature>
<dbReference type="EMBL" id="CP093246">
    <property type="protein sequence ID" value="UNH32447.1"/>
    <property type="molecule type" value="Genomic_DNA"/>
</dbReference>
<proteinExistence type="predicted"/>
<organism evidence="2 3">
    <name type="scientific">Moellerella wisconsensis</name>
    <dbReference type="NCBI Taxonomy" id="158849"/>
    <lineage>
        <taxon>Bacteria</taxon>
        <taxon>Pseudomonadati</taxon>
        <taxon>Pseudomonadota</taxon>
        <taxon>Gammaproteobacteria</taxon>
        <taxon>Enterobacterales</taxon>
        <taxon>Morganellaceae</taxon>
        <taxon>Moellerella</taxon>
    </lineage>
</organism>
<geneLocation type="plasmid" evidence="2 3">
    <name>pW51-a</name>
</geneLocation>
<dbReference type="Proteomes" id="UP000829116">
    <property type="component" value="Plasmid pW51-a"/>
</dbReference>
<feature type="region of interest" description="Disordered" evidence="1">
    <location>
        <begin position="288"/>
        <end position="326"/>
    </location>
</feature>
<dbReference type="RefSeq" id="WP_241542927.1">
    <property type="nucleotide sequence ID" value="NZ_CAWQWN010000002.1"/>
</dbReference>
<dbReference type="AlphaFoldDB" id="A0A9Q8V5N9"/>
<evidence type="ECO:0000313" key="3">
    <source>
        <dbReference type="Proteomes" id="UP000829116"/>
    </source>
</evidence>
<protein>
    <submittedName>
        <fullName evidence="2">Uncharacterized protein</fullName>
    </submittedName>
</protein>
<evidence type="ECO:0000313" key="2">
    <source>
        <dbReference type="EMBL" id="UNH32447.1"/>
    </source>
</evidence>
<reference evidence="2" key="1">
    <citation type="submission" date="2022-03" db="EMBL/GenBank/DDBJ databases">
        <title>ESBL-producing Moellerella wisconsensis and Escherichia marmotae isolated from wild game meat.</title>
        <authorList>
            <person name="Biggel M."/>
        </authorList>
    </citation>
    <scope>NUCLEOTIDE SEQUENCE</scope>
    <source>
        <strain evidence="2">W51</strain>
        <plasmid evidence="2">pW51-a</plasmid>
    </source>
</reference>
<accession>A0A9Q8V5N9</accession>